<accession>A0A8I5YPK6</accession>
<keyword evidence="2" id="KW-0812">Transmembrane</keyword>
<dbReference type="OMA" id="HTVNSIC"/>
<organism evidence="3 4">
    <name type="scientific">Pongo abelii</name>
    <name type="common">Sumatran orangutan</name>
    <name type="synonym">Pongo pygmaeus abelii</name>
    <dbReference type="NCBI Taxonomy" id="9601"/>
    <lineage>
        <taxon>Eukaryota</taxon>
        <taxon>Metazoa</taxon>
        <taxon>Chordata</taxon>
        <taxon>Craniata</taxon>
        <taxon>Vertebrata</taxon>
        <taxon>Euteleostomi</taxon>
        <taxon>Mammalia</taxon>
        <taxon>Eutheria</taxon>
        <taxon>Euarchontoglires</taxon>
        <taxon>Primates</taxon>
        <taxon>Haplorrhini</taxon>
        <taxon>Catarrhini</taxon>
        <taxon>Hominidae</taxon>
        <taxon>Pongo</taxon>
    </lineage>
</organism>
<dbReference type="Ensembl" id="ENSPPYT00000048448.1">
    <property type="protein sequence ID" value="ENSPPYP00000039200.1"/>
    <property type="gene ID" value="ENSPPYG00000041425.1"/>
</dbReference>
<dbReference type="AlphaFoldDB" id="A0A8I5YPK6"/>
<reference evidence="3" key="3">
    <citation type="submission" date="2025-09" db="UniProtKB">
        <authorList>
            <consortium name="Ensembl"/>
        </authorList>
    </citation>
    <scope>IDENTIFICATION</scope>
</reference>
<feature type="transmembrane region" description="Helical" evidence="2">
    <location>
        <begin position="40"/>
        <end position="59"/>
    </location>
</feature>
<sequence length="146" mass="16189">MFSPPEFETAQGRLYQRPLDPPNNLKERIPLSLEVSEKHTVNSICAGFLFCFCFYFCFFETESCSVTRLEGNGAISAHCNLCLLGSSDFPASASRVAGTTGTHHHAQLICVFFSRNRVSPCWPGWSRSPDLVIHLPQPPKVLGLQA</sequence>
<evidence type="ECO:0000313" key="3">
    <source>
        <dbReference type="Ensembl" id="ENSPPYP00000039200.1"/>
    </source>
</evidence>
<evidence type="ECO:0000313" key="4">
    <source>
        <dbReference type="Proteomes" id="UP000001595"/>
    </source>
</evidence>
<name>A0A8I5YPK6_PONAB</name>
<keyword evidence="2" id="KW-1133">Transmembrane helix</keyword>
<keyword evidence="2" id="KW-0472">Membrane</keyword>
<evidence type="ECO:0000256" key="1">
    <source>
        <dbReference type="SAM" id="MobiDB-lite"/>
    </source>
</evidence>
<feature type="region of interest" description="Disordered" evidence="1">
    <location>
        <begin position="1"/>
        <end position="21"/>
    </location>
</feature>
<reference evidence="3" key="2">
    <citation type="submission" date="2025-08" db="UniProtKB">
        <authorList>
            <consortium name="Ensembl"/>
        </authorList>
    </citation>
    <scope>IDENTIFICATION</scope>
</reference>
<evidence type="ECO:0000256" key="2">
    <source>
        <dbReference type="SAM" id="Phobius"/>
    </source>
</evidence>
<dbReference type="GeneTree" id="ENSGT01150000286943"/>
<dbReference type="Proteomes" id="UP000001595">
    <property type="component" value="Chromosome 10"/>
</dbReference>
<reference evidence="3 4" key="1">
    <citation type="submission" date="2008-02" db="EMBL/GenBank/DDBJ databases">
        <title>A 6x draft sequence assembly of the Pongo pygmaeus abelii genome.</title>
        <authorList>
            <person name="Wilson R.K."/>
            <person name="Mardis E."/>
        </authorList>
    </citation>
    <scope>NUCLEOTIDE SEQUENCE [LARGE SCALE GENOMIC DNA]</scope>
</reference>
<dbReference type="PRINTS" id="PR02045">
    <property type="entry name" value="F138DOMAIN"/>
</dbReference>
<keyword evidence="4" id="KW-1185">Reference proteome</keyword>
<proteinExistence type="predicted"/>
<dbReference type="PANTHER" id="PTHR12138">
    <property type="entry name" value="PRIMATE-EXPANDED PROTEIN FAMILY"/>
    <property type="match status" value="1"/>
</dbReference>
<protein>
    <submittedName>
        <fullName evidence="3">Uncharacterized protein</fullName>
    </submittedName>
</protein>
<dbReference type="PANTHER" id="PTHR12138:SF135">
    <property type="entry name" value="SAM DOMAIN-CONTAINING PROTEIN"/>
    <property type="match status" value="1"/>
</dbReference>